<evidence type="ECO:0000313" key="2">
    <source>
        <dbReference type="EMBL" id="EAR61097.1"/>
    </source>
</evidence>
<organism evidence="2 3">
    <name type="scientific">Neptuniibacter caesariensis</name>
    <dbReference type="NCBI Taxonomy" id="207954"/>
    <lineage>
        <taxon>Bacteria</taxon>
        <taxon>Pseudomonadati</taxon>
        <taxon>Pseudomonadota</taxon>
        <taxon>Gammaproteobacteria</taxon>
        <taxon>Oceanospirillales</taxon>
        <taxon>Oceanospirillaceae</taxon>
        <taxon>Neptuniibacter</taxon>
    </lineage>
</organism>
<keyword evidence="3" id="KW-1185">Reference proteome</keyword>
<dbReference type="EMBL" id="AAOW01000010">
    <property type="protein sequence ID" value="EAR61097.1"/>
    <property type="molecule type" value="Genomic_DNA"/>
</dbReference>
<keyword evidence="1" id="KW-0812">Transmembrane</keyword>
<protein>
    <submittedName>
        <fullName evidence="2">Uncharacterized protein</fullName>
    </submittedName>
</protein>
<feature type="non-terminal residue" evidence="2">
    <location>
        <position position="34"/>
    </location>
</feature>
<evidence type="ECO:0000256" key="1">
    <source>
        <dbReference type="SAM" id="Phobius"/>
    </source>
</evidence>
<reference evidence="2 3" key="1">
    <citation type="submission" date="2006-02" db="EMBL/GenBank/DDBJ databases">
        <authorList>
            <person name="Pinhassi J."/>
            <person name="Pedros-Alio C."/>
            <person name="Ferriera S."/>
            <person name="Johnson J."/>
            <person name="Kravitz S."/>
            <person name="Halpern A."/>
            <person name="Remington K."/>
            <person name="Beeson K."/>
            <person name="Tran B."/>
            <person name="Rogers Y.-H."/>
            <person name="Friedman R."/>
            <person name="Venter J.C."/>
        </authorList>
    </citation>
    <scope>NUCLEOTIDE SEQUENCE [LARGE SCALE GENOMIC DNA]</scope>
    <source>
        <strain evidence="2 3">MED92</strain>
    </source>
</reference>
<dbReference type="AlphaFoldDB" id="A0A7U8C411"/>
<name>A0A7U8C411_NEPCE</name>
<sequence length="34" mass="4184">MLLRWLFLFALLANAILFFWYSLQIPPEERQQNT</sequence>
<evidence type="ECO:0000313" key="3">
    <source>
        <dbReference type="Proteomes" id="UP000002171"/>
    </source>
</evidence>
<accession>A0A7U8C411</accession>
<proteinExistence type="predicted"/>
<feature type="transmembrane region" description="Helical" evidence="1">
    <location>
        <begin position="6"/>
        <end position="23"/>
    </location>
</feature>
<comment type="caution">
    <text evidence="2">The sequence shown here is derived from an EMBL/GenBank/DDBJ whole genome shotgun (WGS) entry which is preliminary data.</text>
</comment>
<keyword evidence="1" id="KW-1133">Transmembrane helix</keyword>
<gene>
    <name evidence="2" type="ORF">MED92_04564</name>
</gene>
<keyword evidence="1" id="KW-0472">Membrane</keyword>
<dbReference type="Proteomes" id="UP000002171">
    <property type="component" value="Unassembled WGS sequence"/>
</dbReference>